<proteinExistence type="predicted"/>
<dbReference type="EMBL" id="OFSM01000042">
    <property type="protein sequence ID" value="SOY32221.1"/>
    <property type="molecule type" value="Genomic_DNA"/>
</dbReference>
<sequence length="161" mass="17746">MLRNFRINGAKAPDAMHKAKTEMVTGMAVVREDTATDKFVKVTDVETVADILFVDKERVPTGVNAARGDMSDYDPDFVNIKANEMVTIDKFAVDEKFGTDQFVETDFTAETTIDTRVSFKDGKAMKATITSPYKFKGLHNDNGHTLIQIEVSDTAAKNATA</sequence>
<dbReference type="AlphaFoldDB" id="A0A2K4ZP26"/>
<evidence type="ECO:0000313" key="2">
    <source>
        <dbReference type="Proteomes" id="UP000236311"/>
    </source>
</evidence>
<evidence type="ECO:0000313" key="1">
    <source>
        <dbReference type="EMBL" id="SOY32221.1"/>
    </source>
</evidence>
<dbReference type="OrthoDB" id="2083883at2"/>
<organism evidence="1 2">
    <name type="scientific">Acetatifactor muris</name>
    <dbReference type="NCBI Taxonomy" id="879566"/>
    <lineage>
        <taxon>Bacteria</taxon>
        <taxon>Bacillati</taxon>
        <taxon>Bacillota</taxon>
        <taxon>Clostridia</taxon>
        <taxon>Lachnospirales</taxon>
        <taxon>Lachnospiraceae</taxon>
        <taxon>Acetatifactor</taxon>
    </lineage>
</organism>
<protein>
    <submittedName>
        <fullName evidence="1">Uncharacterized protein</fullName>
    </submittedName>
</protein>
<gene>
    <name evidence="1" type="ORF">AMURIS_04979</name>
</gene>
<name>A0A2K4ZP26_9FIRM</name>
<dbReference type="RefSeq" id="WP_103242188.1">
    <property type="nucleotide sequence ID" value="NZ_JANJZD010000047.1"/>
</dbReference>
<keyword evidence="2" id="KW-1185">Reference proteome</keyword>
<dbReference type="Proteomes" id="UP000236311">
    <property type="component" value="Unassembled WGS sequence"/>
</dbReference>
<accession>A0A2K4ZP26</accession>
<reference evidence="1 2" key="1">
    <citation type="submission" date="2018-01" db="EMBL/GenBank/DDBJ databases">
        <authorList>
            <person name="Gaut B.S."/>
            <person name="Morton B.R."/>
            <person name="Clegg M.T."/>
            <person name="Duvall M.R."/>
        </authorList>
    </citation>
    <scope>NUCLEOTIDE SEQUENCE [LARGE SCALE GENOMIC DNA]</scope>
    <source>
        <strain evidence="1">GP69</strain>
    </source>
</reference>